<accession>A0A857JLZ5</accession>
<organism evidence="2 3">
    <name type="scientific">Paraglaciecola mesophila</name>
    <dbReference type="NCBI Taxonomy" id="197222"/>
    <lineage>
        <taxon>Bacteria</taxon>
        <taxon>Pseudomonadati</taxon>
        <taxon>Pseudomonadota</taxon>
        <taxon>Gammaproteobacteria</taxon>
        <taxon>Alteromonadales</taxon>
        <taxon>Alteromonadaceae</taxon>
        <taxon>Paraglaciecola</taxon>
    </lineage>
</organism>
<dbReference type="OrthoDB" id="5591714at2"/>
<gene>
    <name evidence="2" type="ORF">FX988_02629</name>
</gene>
<sequence>MNTWLNEAEQKALNQNLSNDARVLYLLGLKPSIDQATGQTPALNYKALLAMLNAKETKYTLGRQVNALIKELLQVELVAFVEDVDLSKSFNGKILLLPLLMLKSDNYSQLHLQWQKMSTDWTPNNALYRDLAKLVGIIDSEFSDHEIGDFVAYWLGRPETQFTQFQWTQKFVFNVKQKRLAKNMSAIHKVGNQVVTAKAGVVADENAKNLVAKYSGKLKSTSNS</sequence>
<dbReference type="InterPro" id="IPR040480">
    <property type="entry name" value="DnaT_DNA_bind"/>
</dbReference>
<evidence type="ECO:0000313" key="2">
    <source>
        <dbReference type="EMBL" id="QHJ12372.1"/>
    </source>
</evidence>
<name>A0A857JLZ5_9ALTE</name>
<reference evidence="2 3" key="1">
    <citation type="submission" date="2019-12" db="EMBL/GenBank/DDBJ databases">
        <title>Genome sequencing and assembly of endphytes of Porphyra tenera.</title>
        <authorList>
            <person name="Park J.M."/>
            <person name="Shin R."/>
            <person name="Jo S.H."/>
        </authorList>
    </citation>
    <scope>NUCLEOTIDE SEQUENCE [LARGE SCALE GENOMIC DNA]</scope>
    <source>
        <strain evidence="2 3">GPM4</strain>
    </source>
</reference>
<dbReference type="KEGG" id="pmes:FX988_02629"/>
<dbReference type="EMBL" id="CP047656">
    <property type="protein sequence ID" value="QHJ12372.1"/>
    <property type="molecule type" value="Genomic_DNA"/>
</dbReference>
<dbReference type="Gene3D" id="1.10.8.1180">
    <property type="match status" value="1"/>
</dbReference>
<dbReference type="RefSeq" id="WP_160180418.1">
    <property type="nucleotide sequence ID" value="NZ_CP047656.1"/>
</dbReference>
<evidence type="ECO:0000313" key="3">
    <source>
        <dbReference type="Proteomes" id="UP000464524"/>
    </source>
</evidence>
<keyword evidence="3" id="KW-1185">Reference proteome</keyword>
<dbReference type="Pfam" id="PF17948">
    <property type="entry name" value="DnaT"/>
    <property type="match status" value="1"/>
</dbReference>
<proteinExistence type="predicted"/>
<protein>
    <submittedName>
        <fullName evidence="2">Primosomal protein 1</fullName>
    </submittedName>
</protein>
<dbReference type="AlphaFoldDB" id="A0A857JLZ5"/>
<dbReference type="Proteomes" id="UP000464524">
    <property type="component" value="Chromosome"/>
</dbReference>
<feature type="domain" description="DnaT DNA-binding" evidence="1">
    <location>
        <begin position="115"/>
        <end position="183"/>
    </location>
</feature>
<evidence type="ECO:0000259" key="1">
    <source>
        <dbReference type="Pfam" id="PF17948"/>
    </source>
</evidence>